<proteinExistence type="predicted"/>
<keyword evidence="3" id="KW-1185">Reference proteome</keyword>
<feature type="region of interest" description="Disordered" evidence="1">
    <location>
        <begin position="307"/>
        <end position="354"/>
    </location>
</feature>
<protein>
    <submittedName>
        <fullName evidence="2">Uncharacterized protein</fullName>
    </submittedName>
</protein>
<dbReference type="AlphaFoldDB" id="A0AAD6VC06"/>
<evidence type="ECO:0000313" key="3">
    <source>
        <dbReference type="Proteomes" id="UP001219525"/>
    </source>
</evidence>
<dbReference type="Proteomes" id="UP001219525">
    <property type="component" value="Unassembled WGS sequence"/>
</dbReference>
<feature type="region of interest" description="Disordered" evidence="1">
    <location>
        <begin position="102"/>
        <end position="130"/>
    </location>
</feature>
<accession>A0AAD6VC06</accession>
<reference evidence="2" key="1">
    <citation type="submission" date="2023-03" db="EMBL/GenBank/DDBJ databases">
        <title>Massive genome expansion in bonnet fungi (Mycena s.s.) driven by repeated elements and novel gene families across ecological guilds.</title>
        <authorList>
            <consortium name="Lawrence Berkeley National Laboratory"/>
            <person name="Harder C.B."/>
            <person name="Miyauchi S."/>
            <person name="Viragh M."/>
            <person name="Kuo A."/>
            <person name="Thoen E."/>
            <person name="Andreopoulos B."/>
            <person name="Lu D."/>
            <person name="Skrede I."/>
            <person name="Drula E."/>
            <person name="Henrissat B."/>
            <person name="Morin E."/>
            <person name="Kohler A."/>
            <person name="Barry K."/>
            <person name="LaButti K."/>
            <person name="Morin E."/>
            <person name="Salamov A."/>
            <person name="Lipzen A."/>
            <person name="Mereny Z."/>
            <person name="Hegedus B."/>
            <person name="Baldrian P."/>
            <person name="Stursova M."/>
            <person name="Weitz H."/>
            <person name="Taylor A."/>
            <person name="Grigoriev I.V."/>
            <person name="Nagy L.G."/>
            <person name="Martin F."/>
            <person name="Kauserud H."/>
        </authorList>
    </citation>
    <scope>NUCLEOTIDE SEQUENCE</scope>
    <source>
        <strain evidence="2">9144</strain>
    </source>
</reference>
<evidence type="ECO:0000313" key="2">
    <source>
        <dbReference type="EMBL" id="KAJ7202809.1"/>
    </source>
</evidence>
<comment type="caution">
    <text evidence="2">The sequence shown here is derived from an EMBL/GenBank/DDBJ whole genome shotgun (WGS) entry which is preliminary data.</text>
</comment>
<sequence>MAKAPKRWPGKPEVDPMDFVLLQTCGAVQRAEIHNLEAHCQEMEEHIEILNQRFGVTYWVLVNVLKNFDNKNAEAWKKLFNGILKTLARFVLARLGDTEDEPLRKQPRIENRREMPISPESESETSADTHIKDWRKSVAEAEKPEENVYIDVEMEDTAGEVRPEEFAEKALEVVQAMHDDVESVQEQDGERVPTVKGNTREIAEVDANAEAIAEKLPLVEGNTDIIAKETLNVEVIAERALSVVQIIESAIPPQVVLEVTPKVEETSAVEDPAGVLAGPGMMWVQMPAPDWVVKAEGALAIIQTPIQVPRNGPGDRLEDTIEIDDDDDEMVVDPPTAGKEGNSGEVNESEESPK</sequence>
<feature type="compositionally biased region" description="Basic and acidic residues" evidence="1">
    <location>
        <begin position="102"/>
        <end position="115"/>
    </location>
</feature>
<gene>
    <name evidence="2" type="ORF">GGX14DRAFT_570488</name>
</gene>
<feature type="compositionally biased region" description="Acidic residues" evidence="1">
    <location>
        <begin position="320"/>
        <end position="331"/>
    </location>
</feature>
<name>A0AAD6VC06_9AGAR</name>
<dbReference type="EMBL" id="JARJCW010000053">
    <property type="protein sequence ID" value="KAJ7202809.1"/>
    <property type="molecule type" value="Genomic_DNA"/>
</dbReference>
<organism evidence="2 3">
    <name type="scientific">Mycena pura</name>
    <dbReference type="NCBI Taxonomy" id="153505"/>
    <lineage>
        <taxon>Eukaryota</taxon>
        <taxon>Fungi</taxon>
        <taxon>Dikarya</taxon>
        <taxon>Basidiomycota</taxon>
        <taxon>Agaricomycotina</taxon>
        <taxon>Agaricomycetes</taxon>
        <taxon>Agaricomycetidae</taxon>
        <taxon>Agaricales</taxon>
        <taxon>Marasmiineae</taxon>
        <taxon>Mycenaceae</taxon>
        <taxon>Mycena</taxon>
    </lineage>
</organism>
<evidence type="ECO:0000256" key="1">
    <source>
        <dbReference type="SAM" id="MobiDB-lite"/>
    </source>
</evidence>